<keyword evidence="1" id="KW-0732">Signal</keyword>
<evidence type="ECO:0000313" key="3">
    <source>
        <dbReference type="Proteomes" id="UP001378956"/>
    </source>
</evidence>
<comment type="caution">
    <text evidence="2">The sequence shown here is derived from an EMBL/GenBank/DDBJ whole genome shotgun (WGS) entry which is preliminary data.</text>
</comment>
<dbReference type="InterPro" id="IPR038468">
    <property type="entry name" value="MmpS_C"/>
</dbReference>
<name>A0ABU8NSZ2_9SPHI</name>
<dbReference type="EMBL" id="JBBEUB010000010">
    <property type="protein sequence ID" value="MEJ2905241.1"/>
    <property type="molecule type" value="Genomic_DNA"/>
</dbReference>
<dbReference type="Proteomes" id="UP001378956">
    <property type="component" value="Unassembled WGS sequence"/>
</dbReference>
<keyword evidence="3" id="KW-1185">Reference proteome</keyword>
<feature type="chain" id="PRO_5046512945" description="Calx-beta domain-containing protein" evidence="1">
    <location>
        <begin position="25"/>
        <end position="136"/>
    </location>
</feature>
<accession>A0ABU8NSZ2</accession>
<evidence type="ECO:0000313" key="2">
    <source>
        <dbReference type="EMBL" id="MEJ2905241.1"/>
    </source>
</evidence>
<dbReference type="Gene3D" id="2.60.40.2880">
    <property type="entry name" value="MmpS1-5, C-terminal soluble domain"/>
    <property type="match status" value="1"/>
</dbReference>
<reference evidence="2 3" key="1">
    <citation type="submission" date="2024-03" db="EMBL/GenBank/DDBJ databases">
        <title>Sequence of Lycoming College Course Isolates.</title>
        <authorList>
            <person name="Plotts O."/>
            <person name="Newman J."/>
        </authorList>
    </citation>
    <scope>NUCLEOTIDE SEQUENCE [LARGE SCALE GENOMIC DNA]</scope>
    <source>
        <strain evidence="2 3">CJB-3</strain>
    </source>
</reference>
<evidence type="ECO:0000256" key="1">
    <source>
        <dbReference type="SAM" id="SignalP"/>
    </source>
</evidence>
<dbReference type="PROSITE" id="PS51257">
    <property type="entry name" value="PROKAR_LIPOPROTEIN"/>
    <property type="match status" value="1"/>
</dbReference>
<evidence type="ECO:0008006" key="4">
    <source>
        <dbReference type="Google" id="ProtNLM"/>
    </source>
</evidence>
<gene>
    <name evidence="2" type="ORF">WAE58_22535</name>
</gene>
<organism evidence="2 3">
    <name type="scientific">Pedobacter panaciterrae</name>
    <dbReference type="NCBI Taxonomy" id="363849"/>
    <lineage>
        <taxon>Bacteria</taxon>
        <taxon>Pseudomonadati</taxon>
        <taxon>Bacteroidota</taxon>
        <taxon>Sphingobacteriia</taxon>
        <taxon>Sphingobacteriales</taxon>
        <taxon>Sphingobacteriaceae</taxon>
        <taxon>Pedobacter</taxon>
    </lineage>
</organism>
<proteinExistence type="predicted"/>
<protein>
    <recommendedName>
        <fullName evidence="4">Calx-beta domain-containing protein</fullName>
    </recommendedName>
</protein>
<sequence length="136" mass="14561">MKILSLKKSTLKIVTMLVAVVMFASCGKDKDGPDQSSSYPKEVTIEYRVTTTSGLAKINISYTNETGGHTVLSDSPIPFTKKFKRTVNMGDGANVGVTSYAAGTVKVEVLVDDKVVKSEVFSGNEIISGSVTFPFI</sequence>
<feature type="signal peptide" evidence="1">
    <location>
        <begin position="1"/>
        <end position="24"/>
    </location>
</feature>
<dbReference type="RefSeq" id="WP_172662467.1">
    <property type="nucleotide sequence ID" value="NZ_JABMKW010000020.1"/>
</dbReference>